<keyword evidence="1" id="KW-0472">Membrane</keyword>
<proteinExistence type="predicted"/>
<evidence type="ECO:0000313" key="2">
    <source>
        <dbReference type="EMBL" id="PKH45957.1"/>
    </source>
</evidence>
<evidence type="ECO:0000313" key="3">
    <source>
        <dbReference type="Proteomes" id="UP000233649"/>
    </source>
</evidence>
<sequence length="32" mass="3216">MLNFHSTLTRKDFLKGIGLAGAGLGAASAVTP</sequence>
<reference evidence="2 3" key="1">
    <citation type="journal article" date="2017" name="FEMS Microbiol. Ecol.">
        <title>Reconstructed genomes of novel Dehalococcoides mccartyi strains from 1,2,3,4-tetrachlorodibenzo-p-dioxin-dechlorinating enrichment cultures reveal divergent reductive dehalogenase gene profiles.</title>
        <authorList>
            <person name="Dam H.T."/>
            <person name="Vollmers J."/>
            <person name="Kaster A.K."/>
            <person name="Haggblom M.M."/>
        </authorList>
    </citation>
    <scope>NUCLEOTIDE SEQUENCE [LARGE SCALE GENOMIC DNA]</scope>
    <source>
        <strain evidence="2 3">H1-3-2.001</strain>
    </source>
</reference>
<name>A0A2J1DUY6_9CHLR</name>
<dbReference type="Proteomes" id="UP000233649">
    <property type="component" value="Unassembled WGS sequence"/>
</dbReference>
<keyword evidence="1" id="KW-1133">Transmembrane helix</keyword>
<feature type="non-terminal residue" evidence="2">
    <location>
        <position position="32"/>
    </location>
</feature>
<dbReference type="NCBIfam" id="TIGR01409">
    <property type="entry name" value="TAT_signal_seq"/>
    <property type="match status" value="1"/>
</dbReference>
<dbReference type="EMBL" id="PHFD01000269">
    <property type="protein sequence ID" value="PKH45957.1"/>
    <property type="molecule type" value="Genomic_DNA"/>
</dbReference>
<dbReference type="InterPro" id="IPR006311">
    <property type="entry name" value="TAT_signal"/>
</dbReference>
<evidence type="ECO:0000256" key="1">
    <source>
        <dbReference type="SAM" id="Phobius"/>
    </source>
</evidence>
<feature type="transmembrane region" description="Helical" evidence="1">
    <location>
        <begin position="12"/>
        <end position="30"/>
    </location>
</feature>
<protein>
    <submittedName>
        <fullName evidence="2">Reductive dehalogenase</fullName>
    </submittedName>
</protein>
<dbReference type="AlphaFoldDB" id="A0A2J1DUY6"/>
<dbReference type="InterPro" id="IPR019546">
    <property type="entry name" value="TAT_signal_bac_arc"/>
</dbReference>
<organism evidence="2 3">
    <name type="scientific">Dehalococcoides mccartyi</name>
    <dbReference type="NCBI Taxonomy" id="61435"/>
    <lineage>
        <taxon>Bacteria</taxon>
        <taxon>Bacillati</taxon>
        <taxon>Chloroflexota</taxon>
        <taxon>Dehalococcoidia</taxon>
        <taxon>Dehalococcoidales</taxon>
        <taxon>Dehalococcoidaceae</taxon>
        <taxon>Dehalococcoides</taxon>
    </lineage>
</organism>
<dbReference type="PROSITE" id="PS51318">
    <property type="entry name" value="TAT"/>
    <property type="match status" value="1"/>
</dbReference>
<accession>A0A2J1DUY6</accession>
<keyword evidence="1" id="KW-0812">Transmembrane</keyword>
<comment type="caution">
    <text evidence="2">The sequence shown here is derived from an EMBL/GenBank/DDBJ whole genome shotgun (WGS) entry which is preliminary data.</text>
</comment>
<gene>
    <name evidence="2" type="ORF">CVH13_01319</name>
</gene>